<feature type="region of interest" description="Disordered" evidence="1">
    <location>
        <begin position="208"/>
        <end position="230"/>
    </location>
</feature>
<keyword evidence="3" id="KW-1185">Reference proteome</keyword>
<dbReference type="EMBL" id="JARJLG010000028">
    <property type="protein sequence ID" value="KAJ7768159.1"/>
    <property type="molecule type" value="Genomic_DNA"/>
</dbReference>
<dbReference type="Proteomes" id="UP001215280">
    <property type="component" value="Unassembled WGS sequence"/>
</dbReference>
<dbReference type="AlphaFoldDB" id="A0AAD7NN69"/>
<evidence type="ECO:0000256" key="1">
    <source>
        <dbReference type="SAM" id="MobiDB-lite"/>
    </source>
</evidence>
<name>A0AAD7NN69_9AGAR</name>
<proteinExistence type="predicted"/>
<evidence type="ECO:0000313" key="2">
    <source>
        <dbReference type="EMBL" id="KAJ7768159.1"/>
    </source>
</evidence>
<accession>A0AAD7NN69</accession>
<evidence type="ECO:0000313" key="3">
    <source>
        <dbReference type="Proteomes" id="UP001215280"/>
    </source>
</evidence>
<organism evidence="2 3">
    <name type="scientific">Mycena maculata</name>
    <dbReference type="NCBI Taxonomy" id="230809"/>
    <lineage>
        <taxon>Eukaryota</taxon>
        <taxon>Fungi</taxon>
        <taxon>Dikarya</taxon>
        <taxon>Basidiomycota</taxon>
        <taxon>Agaricomycotina</taxon>
        <taxon>Agaricomycetes</taxon>
        <taxon>Agaricomycetidae</taxon>
        <taxon>Agaricales</taxon>
        <taxon>Marasmiineae</taxon>
        <taxon>Mycenaceae</taxon>
        <taxon>Mycena</taxon>
    </lineage>
</organism>
<sequence>MKDVPSLADDASAIAATVSQLESEIKAGSGPNKLQATVARLAVSVAELTAGLRELTRAANRLSVTSLDGRLDLRYSLYPNPVHAPRLPPPYLLQLFRNTRPPKSAGLVYESMVDRLACAFLGLYFPPTHQFLLQPQHTFRVLAPQQVEAAQREWSRLVSVGDGSSLWDMSGATDASGAASMSAGNNSWMSEPSIPLAAPVAAVGSPSEPDTFALFGEPQASSTPPPPELALPKPPVEGPSRLGGFGVDTIQRLVDLSAAGLRRPDISILYQGVPRATDPTRIEAWGGLPKEAAPGPVELPVCMGESKLSDQRAAVQQLRRYAKEFGCETSPDMRFFAFSLRGRGLEIAMFHFASGGTELEPIFCSGQPPSDPWAPVYLPAVHEEMCTFAKHVQLEWEKRGLCWAYEQA</sequence>
<reference evidence="2" key="1">
    <citation type="submission" date="2023-03" db="EMBL/GenBank/DDBJ databases">
        <title>Massive genome expansion in bonnet fungi (Mycena s.s.) driven by repeated elements and novel gene families across ecological guilds.</title>
        <authorList>
            <consortium name="Lawrence Berkeley National Laboratory"/>
            <person name="Harder C.B."/>
            <person name="Miyauchi S."/>
            <person name="Viragh M."/>
            <person name="Kuo A."/>
            <person name="Thoen E."/>
            <person name="Andreopoulos B."/>
            <person name="Lu D."/>
            <person name="Skrede I."/>
            <person name="Drula E."/>
            <person name="Henrissat B."/>
            <person name="Morin E."/>
            <person name="Kohler A."/>
            <person name="Barry K."/>
            <person name="LaButti K."/>
            <person name="Morin E."/>
            <person name="Salamov A."/>
            <person name="Lipzen A."/>
            <person name="Mereny Z."/>
            <person name="Hegedus B."/>
            <person name="Baldrian P."/>
            <person name="Stursova M."/>
            <person name="Weitz H."/>
            <person name="Taylor A."/>
            <person name="Grigoriev I.V."/>
            <person name="Nagy L.G."/>
            <person name="Martin F."/>
            <person name="Kauserud H."/>
        </authorList>
    </citation>
    <scope>NUCLEOTIDE SEQUENCE</scope>
    <source>
        <strain evidence="2">CBHHK188m</strain>
    </source>
</reference>
<gene>
    <name evidence="2" type="ORF">DFH07DRAFT_954734</name>
</gene>
<comment type="caution">
    <text evidence="2">The sequence shown here is derived from an EMBL/GenBank/DDBJ whole genome shotgun (WGS) entry which is preliminary data.</text>
</comment>
<protein>
    <submittedName>
        <fullName evidence="2">Uncharacterized protein</fullName>
    </submittedName>
</protein>